<comment type="caution">
    <text evidence="2">The sequence shown here is derived from an EMBL/GenBank/DDBJ whole genome shotgun (WGS) entry which is preliminary data.</text>
</comment>
<evidence type="ECO:0000256" key="1">
    <source>
        <dbReference type="SAM" id="MobiDB-lite"/>
    </source>
</evidence>
<evidence type="ECO:0000313" key="2">
    <source>
        <dbReference type="EMBL" id="KYO27395.1"/>
    </source>
</evidence>
<reference evidence="2 3" key="1">
    <citation type="journal article" date="2012" name="Genome Biol.">
        <title>Sequencing three crocodilian genomes to illuminate the evolution of archosaurs and amniotes.</title>
        <authorList>
            <person name="St John J.A."/>
            <person name="Braun E.L."/>
            <person name="Isberg S.R."/>
            <person name="Miles L.G."/>
            <person name="Chong A.Y."/>
            <person name="Gongora J."/>
            <person name="Dalzell P."/>
            <person name="Moran C."/>
            <person name="Bed'hom B."/>
            <person name="Abzhanov A."/>
            <person name="Burgess S.C."/>
            <person name="Cooksey A.M."/>
            <person name="Castoe T.A."/>
            <person name="Crawford N.G."/>
            <person name="Densmore L.D."/>
            <person name="Drew J.C."/>
            <person name="Edwards S.V."/>
            <person name="Faircloth B.C."/>
            <person name="Fujita M.K."/>
            <person name="Greenwold M.J."/>
            <person name="Hoffmann F.G."/>
            <person name="Howard J.M."/>
            <person name="Iguchi T."/>
            <person name="Janes D.E."/>
            <person name="Khan S.Y."/>
            <person name="Kohno S."/>
            <person name="de Koning A.J."/>
            <person name="Lance S.L."/>
            <person name="McCarthy F.M."/>
            <person name="McCormack J.E."/>
            <person name="Merchant M.E."/>
            <person name="Peterson D.G."/>
            <person name="Pollock D.D."/>
            <person name="Pourmand N."/>
            <person name="Raney B.J."/>
            <person name="Roessler K.A."/>
            <person name="Sanford J.R."/>
            <person name="Sawyer R.H."/>
            <person name="Schmidt C.J."/>
            <person name="Triplett E.W."/>
            <person name="Tuberville T.D."/>
            <person name="Venegas-Anaya M."/>
            <person name="Howard J.T."/>
            <person name="Jarvis E.D."/>
            <person name="Guillette L.J.Jr."/>
            <person name="Glenn T.C."/>
            <person name="Green R.E."/>
            <person name="Ray D.A."/>
        </authorList>
    </citation>
    <scope>NUCLEOTIDE SEQUENCE [LARGE SCALE GENOMIC DNA]</scope>
    <source>
        <strain evidence="2">KSC_2009_1</strain>
    </source>
</reference>
<dbReference type="EMBL" id="AKHW03005173">
    <property type="protein sequence ID" value="KYO27395.1"/>
    <property type="molecule type" value="Genomic_DNA"/>
</dbReference>
<protein>
    <submittedName>
        <fullName evidence="2">Uncharacterized protein</fullName>
    </submittedName>
</protein>
<dbReference type="AlphaFoldDB" id="A0A151MS96"/>
<feature type="compositionally biased region" description="Basic and acidic residues" evidence="1">
    <location>
        <begin position="49"/>
        <end position="59"/>
    </location>
</feature>
<name>A0A151MS96_ALLMI</name>
<feature type="compositionally biased region" description="Gly residues" evidence="1">
    <location>
        <begin position="81"/>
        <end position="93"/>
    </location>
</feature>
<feature type="region of interest" description="Disordered" evidence="1">
    <location>
        <begin position="17"/>
        <end position="94"/>
    </location>
</feature>
<gene>
    <name evidence="2" type="ORF">Y1Q_0013429</name>
</gene>
<sequence>MRDVSCTFIQLKPAGDVIGNHGPAGIKRTTGEGGGGERAEPGKTPMLDAPRDIPWEREPSGAVCSSRGQLDNRVEESGEALGAGKGSSAGGTGELEEAVYTIEVGSIGDTRKVEEALPLGCTRREQ</sequence>
<organism evidence="2 3">
    <name type="scientific">Alligator mississippiensis</name>
    <name type="common">American alligator</name>
    <dbReference type="NCBI Taxonomy" id="8496"/>
    <lineage>
        <taxon>Eukaryota</taxon>
        <taxon>Metazoa</taxon>
        <taxon>Chordata</taxon>
        <taxon>Craniata</taxon>
        <taxon>Vertebrata</taxon>
        <taxon>Euteleostomi</taxon>
        <taxon>Archelosauria</taxon>
        <taxon>Archosauria</taxon>
        <taxon>Crocodylia</taxon>
        <taxon>Alligatoridae</taxon>
        <taxon>Alligatorinae</taxon>
        <taxon>Alligator</taxon>
    </lineage>
</organism>
<dbReference type="Proteomes" id="UP000050525">
    <property type="component" value="Unassembled WGS sequence"/>
</dbReference>
<keyword evidence="3" id="KW-1185">Reference proteome</keyword>
<accession>A0A151MS96</accession>
<proteinExistence type="predicted"/>
<evidence type="ECO:0000313" key="3">
    <source>
        <dbReference type="Proteomes" id="UP000050525"/>
    </source>
</evidence>